<evidence type="ECO:0000313" key="1">
    <source>
        <dbReference type="EMBL" id="KAJ3651692.1"/>
    </source>
</evidence>
<reference evidence="1" key="1">
    <citation type="journal article" date="2023" name="G3 (Bethesda)">
        <title>Whole genome assemblies of Zophobas morio and Tenebrio molitor.</title>
        <authorList>
            <person name="Kaur S."/>
            <person name="Stinson S.A."/>
            <person name="diCenzo G.C."/>
        </authorList>
    </citation>
    <scope>NUCLEOTIDE SEQUENCE</scope>
    <source>
        <strain evidence="1">QUZm001</strain>
    </source>
</reference>
<proteinExistence type="predicted"/>
<dbReference type="AlphaFoldDB" id="A0AA38I998"/>
<accession>A0AA38I998</accession>
<evidence type="ECO:0000313" key="2">
    <source>
        <dbReference type="Proteomes" id="UP001168821"/>
    </source>
</evidence>
<comment type="caution">
    <text evidence="1">The sequence shown here is derived from an EMBL/GenBank/DDBJ whole genome shotgun (WGS) entry which is preliminary data.</text>
</comment>
<name>A0AA38I998_9CUCU</name>
<sequence length="98" mass="11328">MVMLYGVAAFQIVRFRVCDITFKPQTQNRSRDRTKRILQAEEQILGRVEEEPDISTCQLAAEIGVLQFAKEQGLHPYHVQKMEVLKPADFPHRVISCE</sequence>
<organism evidence="1 2">
    <name type="scientific">Zophobas morio</name>
    <dbReference type="NCBI Taxonomy" id="2755281"/>
    <lineage>
        <taxon>Eukaryota</taxon>
        <taxon>Metazoa</taxon>
        <taxon>Ecdysozoa</taxon>
        <taxon>Arthropoda</taxon>
        <taxon>Hexapoda</taxon>
        <taxon>Insecta</taxon>
        <taxon>Pterygota</taxon>
        <taxon>Neoptera</taxon>
        <taxon>Endopterygota</taxon>
        <taxon>Coleoptera</taxon>
        <taxon>Polyphaga</taxon>
        <taxon>Cucujiformia</taxon>
        <taxon>Tenebrionidae</taxon>
        <taxon>Zophobas</taxon>
    </lineage>
</organism>
<gene>
    <name evidence="1" type="ORF">Zmor_017713</name>
</gene>
<keyword evidence="2" id="KW-1185">Reference proteome</keyword>
<dbReference type="EMBL" id="JALNTZ010000005">
    <property type="protein sequence ID" value="KAJ3651692.1"/>
    <property type="molecule type" value="Genomic_DNA"/>
</dbReference>
<protein>
    <submittedName>
        <fullName evidence="1">Uncharacterized protein</fullName>
    </submittedName>
</protein>
<dbReference type="Proteomes" id="UP001168821">
    <property type="component" value="Unassembled WGS sequence"/>
</dbReference>